<protein>
    <submittedName>
        <fullName evidence="1">4-oxalmesaconate hydratase</fullName>
        <ecNumber evidence="1">4.2.1.83</ecNumber>
    </submittedName>
</protein>
<dbReference type="Pfam" id="PF02585">
    <property type="entry name" value="PIG-L"/>
    <property type="match status" value="1"/>
</dbReference>
<accession>A0A5C6A4F9</accession>
<dbReference type="PANTHER" id="PTHR12993">
    <property type="entry name" value="N-ACETYLGLUCOSAMINYL-PHOSPHATIDYLINOSITOL DE-N-ACETYLASE-RELATED"/>
    <property type="match status" value="1"/>
</dbReference>
<dbReference type="InterPro" id="IPR024078">
    <property type="entry name" value="LmbE-like_dom_sf"/>
</dbReference>
<keyword evidence="2" id="KW-1185">Reference proteome</keyword>
<evidence type="ECO:0000313" key="1">
    <source>
        <dbReference type="EMBL" id="TWT93273.1"/>
    </source>
</evidence>
<keyword evidence="1" id="KW-0456">Lyase</keyword>
<reference evidence="1 2" key="1">
    <citation type="submission" date="2019-02" db="EMBL/GenBank/DDBJ databases">
        <title>Deep-cultivation of Planctomycetes and their phenomic and genomic characterization uncovers novel biology.</title>
        <authorList>
            <person name="Wiegand S."/>
            <person name="Jogler M."/>
            <person name="Boedeker C."/>
            <person name="Pinto D."/>
            <person name="Vollmers J."/>
            <person name="Rivas-Marin E."/>
            <person name="Kohn T."/>
            <person name="Peeters S.H."/>
            <person name="Heuer A."/>
            <person name="Rast P."/>
            <person name="Oberbeckmann S."/>
            <person name="Bunk B."/>
            <person name="Jeske O."/>
            <person name="Meyerdierks A."/>
            <person name="Storesund J.E."/>
            <person name="Kallscheuer N."/>
            <person name="Luecker S."/>
            <person name="Lage O.M."/>
            <person name="Pohl T."/>
            <person name="Merkel B.J."/>
            <person name="Hornburger P."/>
            <person name="Mueller R.-W."/>
            <person name="Bruemmer F."/>
            <person name="Labrenz M."/>
            <person name="Spormann A.M."/>
            <person name="Op Den Camp H."/>
            <person name="Overmann J."/>
            <person name="Amann R."/>
            <person name="Jetten M.S.M."/>
            <person name="Mascher T."/>
            <person name="Medema M.H."/>
            <person name="Devos D.P."/>
            <person name="Kaster A.-K."/>
            <person name="Ovreas L."/>
            <person name="Rohde M."/>
            <person name="Galperin M.Y."/>
            <person name="Jogler C."/>
        </authorList>
    </citation>
    <scope>NUCLEOTIDE SEQUENCE [LARGE SCALE GENOMIC DNA]</scope>
    <source>
        <strain evidence="1 2">Pla52n</strain>
    </source>
</reference>
<dbReference type="Gene3D" id="3.40.50.10320">
    <property type="entry name" value="LmbE-like"/>
    <property type="match status" value="1"/>
</dbReference>
<sequence length="328" mass="36453">MQNATVPQPQRLNGPGLSQSPTFRIYERPAELNFVIMSWSVPEVCVLTYHAALLAPPPSLPSSCPTIMPAALAICAHPDDIEILMGGTLLQLARRGWDLHYVNLCDGSRGSTTMSRQECAAVRLEEAKRSCEVLGAKFYPPIYSDMEAVYTTENLQKVTAIVRASKASIVLTHSPSDYMEDHEISCRLAVSAAFSHGMPNLESIPPVESYYEPVTVYHAQPVGNRTPLGELVVPHFYVDSTDLIEKKIEALACHASQKEWLDVSQGMDSYLETTRQLSREVGRMSRQFEHAEGWRRHLHWGFCNSDDDPLRLALRDVIIESDPTGASA</sequence>
<name>A0A5C6A4F9_9BACT</name>
<dbReference type="GO" id="GO:0047584">
    <property type="term" value="F:4-oxalmesaconate hydratase activity"/>
    <property type="evidence" value="ECO:0007669"/>
    <property type="project" value="UniProtKB-EC"/>
</dbReference>
<proteinExistence type="predicted"/>
<dbReference type="EMBL" id="SJPN01000009">
    <property type="protein sequence ID" value="TWT93273.1"/>
    <property type="molecule type" value="Genomic_DNA"/>
</dbReference>
<organism evidence="1 2">
    <name type="scientific">Stieleria varia</name>
    <dbReference type="NCBI Taxonomy" id="2528005"/>
    <lineage>
        <taxon>Bacteria</taxon>
        <taxon>Pseudomonadati</taxon>
        <taxon>Planctomycetota</taxon>
        <taxon>Planctomycetia</taxon>
        <taxon>Pirellulales</taxon>
        <taxon>Pirellulaceae</taxon>
        <taxon>Stieleria</taxon>
    </lineage>
</organism>
<dbReference type="Proteomes" id="UP000320176">
    <property type="component" value="Unassembled WGS sequence"/>
</dbReference>
<evidence type="ECO:0000313" key="2">
    <source>
        <dbReference type="Proteomes" id="UP000320176"/>
    </source>
</evidence>
<dbReference type="GO" id="GO:0016811">
    <property type="term" value="F:hydrolase activity, acting on carbon-nitrogen (but not peptide) bonds, in linear amides"/>
    <property type="evidence" value="ECO:0007669"/>
    <property type="project" value="TreeGrafter"/>
</dbReference>
<dbReference type="SUPFAM" id="SSF102588">
    <property type="entry name" value="LmbE-like"/>
    <property type="match status" value="1"/>
</dbReference>
<gene>
    <name evidence="1" type="primary">galB</name>
    <name evidence="1" type="ORF">Pla52n_59330</name>
</gene>
<dbReference type="EC" id="4.2.1.83" evidence="1"/>
<dbReference type="InterPro" id="IPR003737">
    <property type="entry name" value="GlcNAc_PI_deacetylase-related"/>
</dbReference>
<comment type="caution">
    <text evidence="1">The sequence shown here is derived from an EMBL/GenBank/DDBJ whole genome shotgun (WGS) entry which is preliminary data.</text>
</comment>
<dbReference type="AlphaFoldDB" id="A0A5C6A4F9"/>
<dbReference type="PANTHER" id="PTHR12993:SF30">
    <property type="entry name" value="N-ACETYL-ALPHA-D-GLUCOSAMINYL L-MALATE DEACETYLASE 1"/>
    <property type="match status" value="1"/>
</dbReference>